<name>A0A432MBX8_9GAMM</name>
<dbReference type="GO" id="GO:0003677">
    <property type="term" value="F:DNA binding"/>
    <property type="evidence" value="ECO:0007669"/>
    <property type="project" value="UniProtKB-KW"/>
</dbReference>
<dbReference type="Gene3D" id="1.10.10.10">
    <property type="entry name" value="Winged helix-like DNA-binding domain superfamily/Winged helix DNA-binding domain"/>
    <property type="match status" value="1"/>
</dbReference>
<reference evidence="6 7" key="1">
    <citation type="submission" date="2018-12" db="EMBL/GenBank/DDBJ databases">
        <title>Dyella dinghuensis sp. nov. DHOA06 and Dyella choica sp. nov. 4M-K27, isolated from forest soil.</title>
        <authorList>
            <person name="Qiu L.-H."/>
            <person name="Gao Z.-H."/>
        </authorList>
    </citation>
    <scope>NUCLEOTIDE SEQUENCE [LARGE SCALE GENOMIC DNA]</scope>
    <source>
        <strain evidence="6 7">4M-K27</strain>
    </source>
</reference>
<keyword evidence="7" id="KW-1185">Reference proteome</keyword>
<dbReference type="PANTHER" id="PTHR30346:SF28">
    <property type="entry name" value="HTH-TYPE TRANSCRIPTIONAL REGULATOR CYNR"/>
    <property type="match status" value="1"/>
</dbReference>
<feature type="domain" description="HTH lysR-type" evidence="5">
    <location>
        <begin position="5"/>
        <end position="62"/>
    </location>
</feature>
<sequence length="298" mass="33067">MNDEIELRHLRYFLAVAENLHFTRAAEQLHIAQPALSQQIRRLESLLGHALLIRTTRGVKLTAAGELLAERARAAIARVDDDLAQVRRVGLGEKGALSIGFTGSVMFTELPAAIHRFRRKYPNVELQLHEMWTSAQAKALRDGSLDIAFLRDGEAGEGLAVKTMLRERYVAVLPQSHPLAAKKTLRLHDLRAEPFVLFPRHMGPLAYDRSMDCCKRAGFSPHIVQYSPQFATMFRLVAAGIGVSLAPACMTQLTVRGAVFREFPGSARTTIDVAVRSGSDNPMAENFLRFARDALVQT</sequence>
<dbReference type="Proteomes" id="UP000274358">
    <property type="component" value="Unassembled WGS sequence"/>
</dbReference>
<dbReference type="AlphaFoldDB" id="A0A432MBX8"/>
<dbReference type="EMBL" id="RYYV01000001">
    <property type="protein sequence ID" value="RUL79964.1"/>
    <property type="molecule type" value="Genomic_DNA"/>
</dbReference>
<dbReference type="PROSITE" id="PS50931">
    <property type="entry name" value="HTH_LYSR"/>
    <property type="match status" value="1"/>
</dbReference>
<dbReference type="GO" id="GO:0003700">
    <property type="term" value="F:DNA-binding transcription factor activity"/>
    <property type="evidence" value="ECO:0007669"/>
    <property type="project" value="InterPro"/>
</dbReference>
<organism evidence="6 7">
    <name type="scientific">Dyella choica</name>
    <dbReference type="NCBI Taxonomy" id="1927959"/>
    <lineage>
        <taxon>Bacteria</taxon>
        <taxon>Pseudomonadati</taxon>
        <taxon>Pseudomonadota</taxon>
        <taxon>Gammaproteobacteria</taxon>
        <taxon>Lysobacterales</taxon>
        <taxon>Rhodanobacteraceae</taxon>
        <taxon>Dyella</taxon>
    </lineage>
</organism>
<dbReference type="SUPFAM" id="SSF46785">
    <property type="entry name" value="Winged helix' DNA-binding domain"/>
    <property type="match status" value="1"/>
</dbReference>
<protein>
    <submittedName>
        <fullName evidence="6">LysR family transcriptional regulator</fullName>
    </submittedName>
</protein>
<dbReference type="InterPro" id="IPR000847">
    <property type="entry name" value="LysR_HTH_N"/>
</dbReference>
<dbReference type="SUPFAM" id="SSF53850">
    <property type="entry name" value="Periplasmic binding protein-like II"/>
    <property type="match status" value="1"/>
</dbReference>
<keyword evidence="3" id="KW-0238">DNA-binding</keyword>
<dbReference type="GO" id="GO:0032993">
    <property type="term" value="C:protein-DNA complex"/>
    <property type="evidence" value="ECO:0007669"/>
    <property type="project" value="TreeGrafter"/>
</dbReference>
<evidence type="ECO:0000256" key="3">
    <source>
        <dbReference type="ARBA" id="ARBA00023125"/>
    </source>
</evidence>
<accession>A0A432MBX8</accession>
<dbReference type="PRINTS" id="PR00039">
    <property type="entry name" value="HTHLYSR"/>
</dbReference>
<evidence type="ECO:0000256" key="2">
    <source>
        <dbReference type="ARBA" id="ARBA00023015"/>
    </source>
</evidence>
<keyword evidence="2" id="KW-0805">Transcription regulation</keyword>
<dbReference type="OrthoDB" id="5289754at2"/>
<proteinExistence type="inferred from homology"/>
<gene>
    <name evidence="6" type="ORF">EKH80_01890</name>
</gene>
<dbReference type="InterPro" id="IPR036388">
    <property type="entry name" value="WH-like_DNA-bd_sf"/>
</dbReference>
<evidence type="ECO:0000313" key="6">
    <source>
        <dbReference type="EMBL" id="RUL79964.1"/>
    </source>
</evidence>
<dbReference type="RefSeq" id="WP_126683015.1">
    <property type="nucleotide sequence ID" value="NZ_RYYV01000001.1"/>
</dbReference>
<keyword evidence="4" id="KW-0804">Transcription</keyword>
<evidence type="ECO:0000256" key="4">
    <source>
        <dbReference type="ARBA" id="ARBA00023163"/>
    </source>
</evidence>
<evidence type="ECO:0000256" key="1">
    <source>
        <dbReference type="ARBA" id="ARBA00009437"/>
    </source>
</evidence>
<dbReference type="InterPro" id="IPR005119">
    <property type="entry name" value="LysR_subst-bd"/>
</dbReference>
<dbReference type="Gene3D" id="3.40.190.10">
    <property type="entry name" value="Periplasmic binding protein-like II"/>
    <property type="match status" value="2"/>
</dbReference>
<evidence type="ECO:0000259" key="5">
    <source>
        <dbReference type="PROSITE" id="PS50931"/>
    </source>
</evidence>
<dbReference type="PANTHER" id="PTHR30346">
    <property type="entry name" value="TRANSCRIPTIONAL DUAL REGULATOR HCAR-RELATED"/>
    <property type="match status" value="1"/>
</dbReference>
<comment type="similarity">
    <text evidence="1">Belongs to the LysR transcriptional regulatory family.</text>
</comment>
<comment type="caution">
    <text evidence="6">The sequence shown here is derived from an EMBL/GenBank/DDBJ whole genome shotgun (WGS) entry which is preliminary data.</text>
</comment>
<dbReference type="FunFam" id="1.10.10.10:FF:000001">
    <property type="entry name" value="LysR family transcriptional regulator"/>
    <property type="match status" value="1"/>
</dbReference>
<evidence type="ECO:0000313" key="7">
    <source>
        <dbReference type="Proteomes" id="UP000274358"/>
    </source>
</evidence>
<dbReference type="Pfam" id="PF03466">
    <property type="entry name" value="LysR_substrate"/>
    <property type="match status" value="1"/>
</dbReference>
<dbReference type="CDD" id="cd08414">
    <property type="entry name" value="PBP2_LTTR_aromatics_like"/>
    <property type="match status" value="1"/>
</dbReference>
<dbReference type="InterPro" id="IPR036390">
    <property type="entry name" value="WH_DNA-bd_sf"/>
</dbReference>
<dbReference type="Pfam" id="PF00126">
    <property type="entry name" value="HTH_1"/>
    <property type="match status" value="1"/>
</dbReference>